<dbReference type="GO" id="GO:0004521">
    <property type="term" value="F:RNA endonuclease activity"/>
    <property type="evidence" value="ECO:0007669"/>
    <property type="project" value="TreeGrafter"/>
</dbReference>
<dbReference type="CDD" id="cd16295">
    <property type="entry name" value="TTHA0252-CPSF-like_MBL-fold"/>
    <property type="match status" value="1"/>
</dbReference>
<dbReference type="PANTHER" id="PTHR11203">
    <property type="entry name" value="CLEAVAGE AND POLYADENYLATION SPECIFICITY FACTOR FAMILY MEMBER"/>
    <property type="match status" value="1"/>
</dbReference>
<dbReference type="InterPro" id="IPR036866">
    <property type="entry name" value="RibonucZ/Hydroxyglut_hydro"/>
</dbReference>
<dbReference type="SMART" id="SM00849">
    <property type="entry name" value="Lactamase_B"/>
    <property type="match status" value="1"/>
</dbReference>
<proteinExistence type="predicted"/>
<accession>X1VCE3</accession>
<evidence type="ECO:0000313" key="2">
    <source>
        <dbReference type="EMBL" id="GAJ11361.1"/>
    </source>
</evidence>
<dbReference type="AlphaFoldDB" id="X1VCE3"/>
<protein>
    <recommendedName>
        <fullName evidence="1">Metallo-beta-lactamase domain-containing protein</fullName>
    </recommendedName>
</protein>
<evidence type="ECO:0000259" key="1">
    <source>
        <dbReference type="SMART" id="SM00849"/>
    </source>
</evidence>
<gene>
    <name evidence="2" type="ORF">S12H4_54576</name>
</gene>
<dbReference type="Pfam" id="PF16661">
    <property type="entry name" value="Lactamase_B_6"/>
    <property type="match status" value="1"/>
</dbReference>
<comment type="caution">
    <text evidence="2">The sequence shown here is derived from an EMBL/GenBank/DDBJ whole genome shotgun (WGS) entry which is preliminary data.</text>
</comment>
<name>X1VCE3_9ZZZZ</name>
<dbReference type="SUPFAM" id="SSF56281">
    <property type="entry name" value="Metallo-hydrolase/oxidoreductase"/>
    <property type="match status" value="1"/>
</dbReference>
<dbReference type="InterPro" id="IPR001279">
    <property type="entry name" value="Metallo-B-lactamas"/>
</dbReference>
<dbReference type="InterPro" id="IPR050698">
    <property type="entry name" value="MBL"/>
</dbReference>
<dbReference type="EMBL" id="BARW01034899">
    <property type="protein sequence ID" value="GAJ11361.1"/>
    <property type="molecule type" value="Genomic_DNA"/>
</dbReference>
<organism evidence="2">
    <name type="scientific">marine sediment metagenome</name>
    <dbReference type="NCBI Taxonomy" id="412755"/>
    <lineage>
        <taxon>unclassified sequences</taxon>
        <taxon>metagenomes</taxon>
        <taxon>ecological metagenomes</taxon>
    </lineage>
</organism>
<reference evidence="2" key="1">
    <citation type="journal article" date="2014" name="Front. Microbiol.">
        <title>High frequency of phylogenetically diverse reductive dehalogenase-homologous genes in deep subseafloor sedimentary metagenomes.</title>
        <authorList>
            <person name="Kawai M."/>
            <person name="Futagami T."/>
            <person name="Toyoda A."/>
            <person name="Takaki Y."/>
            <person name="Nishi S."/>
            <person name="Hori S."/>
            <person name="Arai W."/>
            <person name="Tsubouchi T."/>
            <person name="Morono Y."/>
            <person name="Uchiyama I."/>
            <person name="Ito T."/>
            <person name="Fujiyama A."/>
            <person name="Inagaki F."/>
            <person name="Takami H."/>
        </authorList>
    </citation>
    <scope>NUCLEOTIDE SEQUENCE</scope>
    <source>
        <strain evidence="2">Expedition CK06-06</strain>
    </source>
</reference>
<dbReference type="PANTHER" id="PTHR11203:SF37">
    <property type="entry name" value="INTEGRATOR COMPLEX SUBUNIT 11"/>
    <property type="match status" value="1"/>
</dbReference>
<dbReference type="Gene3D" id="3.60.15.10">
    <property type="entry name" value="Ribonuclease Z/Hydroxyacylglutathione hydrolase-like"/>
    <property type="match status" value="1"/>
</dbReference>
<feature type="domain" description="Metallo-beta-lactamase" evidence="1">
    <location>
        <begin position="11"/>
        <end position="224"/>
    </location>
</feature>
<feature type="non-terminal residue" evidence="2">
    <location>
        <position position="228"/>
    </location>
</feature>
<sequence length="228" mass="25666">MQFLGAAQNVTGSRHLLEANGIKILVDCGLYQERDFKARNWEPFVVPPDSIDAVLLTHAHLDHCGLLPKLVREGFKGRIYCTAATSEIVQIILLDSAKIQEEDAEYKRKRHKREGRKGRYPDVPLYTTADAEACFPLFSRVKYRKSVDLGNDVEATFYDAGHVLGSSIIRVKVRQGGQERIILFSGDIGRPDRPIVCDPTVFDAADYVFIESTYGDRVHQGPEDTKKE</sequence>